<dbReference type="InterPro" id="IPR011600">
    <property type="entry name" value="Pept_C14_caspase"/>
</dbReference>
<comment type="caution">
    <text evidence="4">The sequence shown here is derived from an EMBL/GenBank/DDBJ whole genome shotgun (WGS) entry which is preliminary data.</text>
</comment>
<evidence type="ECO:0000259" key="3">
    <source>
        <dbReference type="Pfam" id="PF00656"/>
    </source>
</evidence>
<dbReference type="SUPFAM" id="SSF50969">
    <property type="entry name" value="YVTN repeat-like/Quinoprotein amine dehydrogenase"/>
    <property type="match status" value="1"/>
</dbReference>
<dbReference type="OrthoDB" id="7782582at2"/>
<dbReference type="InterPro" id="IPR011044">
    <property type="entry name" value="Quino_amine_DH_bsu"/>
</dbReference>
<protein>
    <submittedName>
        <fullName evidence="4">Caspase family protein</fullName>
    </submittedName>
</protein>
<keyword evidence="5" id="KW-1185">Reference proteome</keyword>
<sequence length="1141" mass="123410">MKLAIATVLSFFFVQSAAAVPAECRATSGADKIDSTLHAAVTIRNDARTGQPSTLSWQISKSPELRDSFLVVGFPGTTRFGGDGFVALPPTARAPRSIRAYEEKTRLIVPLSSSTPSTTGSAKIIFYNAGATKITWSIVGLPPRGAPPPCVEANFLNGILDVQVTSGPPQFVAQDRFSSGDPKFTFVSNHSKFLLSVFQDRYQVIEKNTGDLVLERAGREPRFSPSGRYLTARGGSGRLEVVDLLIQQVVFTTTAALEGNFGGVEAVAWMNGDAVLILGYGRKGAVGVTLPLVNERDLFWGEGCNGCHGLGSTSIWLDWDQIAFSASADDFSLLEAADSESTVKFWDEQKPEERGPPPKRPTYSIPHIEEVSFLADELAVPKTRSREEFSWNFSDKITFVLSNADADAAYKLGKLVADRMQKPNREVGSRPESKVATRGKISKRMVELDGKRVSPRNNLERLAEALVPFKIRIDDKLPKEPSRPIVRTLNNDNAVQASAVAVVKSAMLALAHNRPPLQFRAEASKRTKQSVYFAKSYGMDLDACTHDEGPEDEDQTSARENASAAPETKEENTEEENPPVISADQLVALWKFELTSGVLVVAQQHTQCGTSPDRYGDLIAVFSPADSSLPLRHTRIVAAYSDAGDPSDPAGIDKLRASSGSALRLDFRPVLELNLVDQRWLIVTSKDAATSVVFEVPSFKQTSIVSGLENPLDISIVSTTADHRNLVQLNESGSVGFYDLKTGQLRLRGKFVDDEIVLLDSALNFEATPEGASYLYVQVPGNPQLFSLDQFSSKLQSPGIGQRRVYQDEPLPTPPTGIAPPSIQVDRAGTSFVVTATSENGLSELRVMVDGYSAETFKFEGAAGRQVLSSDSFGPARWVSFYVTDVQGIKSVTKSFLLSAKSYSGTLRVLSVGINKFNGGAYQGKIVSDLAFAAGDAKRFEVGAKAYLSPSYSRYSSQVFAGEGGSRDKLLEALSSFAKATKRGDTLVLFLASHGLTSGGEFSLLLPSQSKGADIVELPFSAVSDIVKTSQGRVFIFLDACHSADAAQDAASEQLAATHQNVTVISASKGRQSSLESQSWGGGIFTTALLDVLKAAKFSGNHDLSMESLYANVRRIVTARTNGRQTPWFRRASWQGEQSVD</sequence>
<dbReference type="AlphaFoldDB" id="A0A5D3KAC4"/>
<feature type="chain" id="PRO_5022883709" evidence="2">
    <location>
        <begin position="20"/>
        <end position="1141"/>
    </location>
</feature>
<proteinExistence type="predicted"/>
<feature type="domain" description="Peptidase C14 caspase" evidence="3">
    <location>
        <begin position="966"/>
        <end position="1132"/>
    </location>
</feature>
<dbReference type="SUPFAM" id="SSF52129">
    <property type="entry name" value="Caspase-like"/>
    <property type="match status" value="1"/>
</dbReference>
<dbReference type="GO" id="GO:0004197">
    <property type="term" value="F:cysteine-type endopeptidase activity"/>
    <property type="evidence" value="ECO:0007669"/>
    <property type="project" value="InterPro"/>
</dbReference>
<evidence type="ECO:0000256" key="2">
    <source>
        <dbReference type="SAM" id="SignalP"/>
    </source>
</evidence>
<keyword evidence="2" id="KW-0732">Signal</keyword>
<evidence type="ECO:0000256" key="1">
    <source>
        <dbReference type="SAM" id="MobiDB-lite"/>
    </source>
</evidence>
<dbReference type="GO" id="GO:0006508">
    <property type="term" value="P:proteolysis"/>
    <property type="evidence" value="ECO:0007669"/>
    <property type="project" value="InterPro"/>
</dbReference>
<evidence type="ECO:0000313" key="5">
    <source>
        <dbReference type="Proteomes" id="UP000324758"/>
    </source>
</evidence>
<name>A0A5D3KAC4_9BRAD</name>
<dbReference type="Gene3D" id="3.40.50.1460">
    <property type="match status" value="1"/>
</dbReference>
<feature type="signal peptide" evidence="2">
    <location>
        <begin position="1"/>
        <end position="19"/>
    </location>
</feature>
<reference evidence="4 5" key="1">
    <citation type="submission" date="2019-08" db="EMBL/GenBank/DDBJ databases">
        <title>Bradyrhizobium hipponensis sp. nov., a rhizobium isolated from a Lupinus angustifolius root nodule in Tunisia.</title>
        <authorList>
            <person name="Off K."/>
            <person name="Rejili M."/>
            <person name="Mars M."/>
            <person name="Brachmann A."/>
            <person name="Marin M."/>
        </authorList>
    </citation>
    <scope>NUCLEOTIDE SEQUENCE [LARGE SCALE GENOMIC DNA]</scope>
    <source>
        <strain evidence="4 5">CTAW71</strain>
    </source>
</reference>
<gene>
    <name evidence="4" type="ORF">FXB40_23890</name>
</gene>
<dbReference type="RefSeq" id="WP_148774654.1">
    <property type="nucleotide sequence ID" value="NZ_VSSS01000036.1"/>
</dbReference>
<organism evidence="4 5">
    <name type="scientific">Bradyrhizobium rifense</name>
    <dbReference type="NCBI Taxonomy" id="515499"/>
    <lineage>
        <taxon>Bacteria</taxon>
        <taxon>Pseudomonadati</taxon>
        <taxon>Pseudomonadota</taxon>
        <taxon>Alphaproteobacteria</taxon>
        <taxon>Hyphomicrobiales</taxon>
        <taxon>Nitrobacteraceae</taxon>
        <taxon>Bradyrhizobium</taxon>
    </lineage>
</organism>
<dbReference type="Pfam" id="PF00656">
    <property type="entry name" value="Peptidase_C14"/>
    <property type="match status" value="1"/>
</dbReference>
<evidence type="ECO:0000313" key="4">
    <source>
        <dbReference type="EMBL" id="TYL92736.1"/>
    </source>
</evidence>
<feature type="region of interest" description="Disordered" evidence="1">
    <location>
        <begin position="543"/>
        <end position="580"/>
    </location>
</feature>
<dbReference type="Proteomes" id="UP000324758">
    <property type="component" value="Unassembled WGS sequence"/>
</dbReference>
<accession>A0A5D3KAC4</accession>
<dbReference type="EMBL" id="VSSS01000036">
    <property type="protein sequence ID" value="TYL92736.1"/>
    <property type="molecule type" value="Genomic_DNA"/>
</dbReference>
<dbReference type="InterPro" id="IPR029030">
    <property type="entry name" value="Caspase-like_dom_sf"/>
</dbReference>